<keyword evidence="1" id="KW-0472">Membrane</keyword>
<protein>
    <recommendedName>
        <fullName evidence="4">DUF3995 domain-containing protein</fullName>
    </recommendedName>
</protein>
<feature type="transmembrane region" description="Helical" evidence="1">
    <location>
        <begin position="52"/>
        <end position="74"/>
    </location>
</feature>
<feature type="transmembrane region" description="Helical" evidence="1">
    <location>
        <begin position="86"/>
        <end position="103"/>
    </location>
</feature>
<keyword evidence="1" id="KW-0812">Transmembrane</keyword>
<accession>A0ABS4CRT5</accession>
<comment type="caution">
    <text evidence="2">The sequence shown here is derived from an EMBL/GenBank/DDBJ whole genome shotgun (WGS) entry which is preliminary data.</text>
</comment>
<keyword evidence="1" id="KW-1133">Transmembrane helix</keyword>
<gene>
    <name evidence="2" type="ORF">JOC74_000774</name>
</gene>
<proteinExistence type="predicted"/>
<evidence type="ECO:0000256" key="1">
    <source>
        <dbReference type="SAM" id="Phobius"/>
    </source>
</evidence>
<evidence type="ECO:0000313" key="2">
    <source>
        <dbReference type="EMBL" id="MBP1080286.1"/>
    </source>
</evidence>
<dbReference type="Pfam" id="PF13160">
    <property type="entry name" value="DUF3995"/>
    <property type="match status" value="1"/>
</dbReference>
<sequence>MTKNKNWPIIAGAIWSFVFAIMSFYWALGGMIGVESLGGKIYQLALERNPQFILLVWITGFIKVIGGVFLLLMLMNRLPDFIKKSLYWISIVAGIFLFLYGAANFTTVGMAKWGLLEMGQQSQIGGFIFGSPFGCLVEFFILLQAGGQVKSFLLVIHPK</sequence>
<organism evidence="2 3">
    <name type="scientific">Bacillus capparidis</name>
    <dbReference type="NCBI Taxonomy" id="1840411"/>
    <lineage>
        <taxon>Bacteria</taxon>
        <taxon>Bacillati</taxon>
        <taxon>Bacillota</taxon>
        <taxon>Bacilli</taxon>
        <taxon>Bacillales</taxon>
        <taxon>Bacillaceae</taxon>
        <taxon>Bacillus</taxon>
    </lineage>
</organism>
<name>A0ABS4CRT5_9BACI</name>
<keyword evidence="3" id="KW-1185">Reference proteome</keyword>
<dbReference type="EMBL" id="JAFDST010000001">
    <property type="protein sequence ID" value="MBP1080286.1"/>
    <property type="molecule type" value="Genomic_DNA"/>
</dbReference>
<dbReference type="RefSeq" id="WP_053603034.1">
    <property type="nucleotide sequence ID" value="NZ_JAFDST010000001.1"/>
</dbReference>
<dbReference type="Proteomes" id="UP000674416">
    <property type="component" value="Unassembled WGS sequence"/>
</dbReference>
<dbReference type="InterPro" id="IPR025058">
    <property type="entry name" value="DUF3995"/>
</dbReference>
<feature type="transmembrane region" description="Helical" evidence="1">
    <location>
        <begin position="123"/>
        <end position="143"/>
    </location>
</feature>
<evidence type="ECO:0000313" key="3">
    <source>
        <dbReference type="Proteomes" id="UP000674416"/>
    </source>
</evidence>
<evidence type="ECO:0008006" key="4">
    <source>
        <dbReference type="Google" id="ProtNLM"/>
    </source>
</evidence>
<feature type="transmembrane region" description="Helical" evidence="1">
    <location>
        <begin position="7"/>
        <end position="32"/>
    </location>
</feature>
<reference evidence="2 3" key="1">
    <citation type="submission" date="2021-01" db="EMBL/GenBank/DDBJ databases">
        <title>Genomic Encyclopedia of Type Strains, Phase IV (KMG-IV): sequencing the most valuable type-strain genomes for metagenomic binning, comparative biology and taxonomic classification.</title>
        <authorList>
            <person name="Goeker M."/>
        </authorList>
    </citation>
    <scope>NUCLEOTIDE SEQUENCE [LARGE SCALE GENOMIC DNA]</scope>
    <source>
        <strain evidence="2 3">DSM 103394</strain>
    </source>
</reference>